<protein>
    <submittedName>
        <fullName evidence="2">3-deoxy-D-manno-octulosonic-acid kinase</fullName>
    </submittedName>
</protein>
<keyword evidence="2" id="KW-0808">Transferase</keyword>
<dbReference type="AlphaFoldDB" id="A0A084IMA6"/>
<dbReference type="STRING" id="1304275.C41B8_07332"/>
<dbReference type="SUPFAM" id="SSF56112">
    <property type="entry name" value="Protein kinase-like (PK-like)"/>
    <property type="match status" value="1"/>
</dbReference>
<dbReference type="EMBL" id="APNK01000008">
    <property type="protein sequence ID" value="KEZ77840.1"/>
    <property type="molecule type" value="Genomic_DNA"/>
</dbReference>
<evidence type="ECO:0000313" key="2">
    <source>
        <dbReference type="EMBL" id="KEZ77840.1"/>
    </source>
</evidence>
<dbReference type="InterPro" id="IPR000719">
    <property type="entry name" value="Prot_kinase_dom"/>
</dbReference>
<evidence type="ECO:0000313" key="3">
    <source>
        <dbReference type="Proteomes" id="UP000028302"/>
    </source>
</evidence>
<dbReference type="PROSITE" id="PS50011">
    <property type="entry name" value="PROTEIN_KINASE_DOM"/>
    <property type="match status" value="1"/>
</dbReference>
<dbReference type="GO" id="GO:0004672">
    <property type="term" value="F:protein kinase activity"/>
    <property type="evidence" value="ECO:0007669"/>
    <property type="project" value="InterPro"/>
</dbReference>
<sequence>MHTCGVWHADLNARNVLIDADDRFYLIDFDRARFRADGSWRQANLKRFRRSLDKFAGRWATFNFAEADWQALLEGYREAFGRL</sequence>
<name>A0A084IMA6_SALHC</name>
<reference evidence="2 3" key="1">
    <citation type="submission" date="2013-03" db="EMBL/GenBank/DDBJ databases">
        <title>Salinisphaera hydrothermalis C41B8 Genome Sequencing.</title>
        <authorList>
            <person name="Li C."/>
            <person name="Lai Q."/>
            <person name="Shao Z."/>
        </authorList>
    </citation>
    <scope>NUCLEOTIDE SEQUENCE [LARGE SCALE GENOMIC DNA]</scope>
    <source>
        <strain evidence="2 3">C41B8</strain>
    </source>
</reference>
<dbReference type="Proteomes" id="UP000028302">
    <property type="component" value="Unassembled WGS sequence"/>
</dbReference>
<keyword evidence="3" id="KW-1185">Reference proteome</keyword>
<evidence type="ECO:0000259" key="1">
    <source>
        <dbReference type="PROSITE" id="PS50011"/>
    </source>
</evidence>
<accession>A0A084IMA6</accession>
<dbReference type="InterPro" id="IPR011009">
    <property type="entry name" value="Kinase-like_dom_sf"/>
</dbReference>
<organism evidence="2 3">
    <name type="scientific">Salinisphaera hydrothermalis (strain C41B8)</name>
    <dbReference type="NCBI Taxonomy" id="1304275"/>
    <lineage>
        <taxon>Bacteria</taxon>
        <taxon>Pseudomonadati</taxon>
        <taxon>Pseudomonadota</taxon>
        <taxon>Gammaproteobacteria</taxon>
        <taxon>Salinisphaerales</taxon>
        <taxon>Salinisphaeraceae</taxon>
        <taxon>Salinisphaera</taxon>
    </lineage>
</organism>
<comment type="caution">
    <text evidence="2">The sequence shown here is derived from an EMBL/GenBank/DDBJ whole genome shotgun (WGS) entry which is preliminary data.</text>
</comment>
<feature type="domain" description="Protein kinase" evidence="1">
    <location>
        <begin position="1"/>
        <end position="83"/>
    </location>
</feature>
<proteinExistence type="predicted"/>
<dbReference type="Pfam" id="PF06293">
    <property type="entry name" value="Kdo"/>
    <property type="match status" value="1"/>
</dbReference>
<dbReference type="GO" id="GO:0005524">
    <property type="term" value="F:ATP binding"/>
    <property type="evidence" value="ECO:0007669"/>
    <property type="project" value="InterPro"/>
</dbReference>
<dbReference type="Gene3D" id="1.10.510.10">
    <property type="entry name" value="Transferase(Phosphotransferase) domain 1"/>
    <property type="match status" value="1"/>
</dbReference>
<gene>
    <name evidence="2" type="ORF">C41B8_07332</name>
</gene>
<keyword evidence="2" id="KW-0418">Kinase</keyword>
<dbReference type="eggNOG" id="COG1718">
    <property type="taxonomic scope" value="Bacteria"/>
</dbReference>